<dbReference type="SUPFAM" id="SSF53807">
    <property type="entry name" value="Helical backbone' metal receptor"/>
    <property type="match status" value="1"/>
</dbReference>
<dbReference type="RefSeq" id="WP_343960530.1">
    <property type="nucleotide sequence ID" value="NZ_BAAAKZ010000008.1"/>
</dbReference>
<accession>A0ABW3TT43</accession>
<proteinExistence type="inferred from homology"/>
<protein>
    <submittedName>
        <fullName evidence="4">ABC transporter substrate-binding protein</fullName>
    </submittedName>
</protein>
<feature type="signal peptide" evidence="2">
    <location>
        <begin position="1"/>
        <end position="21"/>
    </location>
</feature>
<dbReference type="PROSITE" id="PS50983">
    <property type="entry name" value="FE_B12_PBP"/>
    <property type="match status" value="1"/>
</dbReference>
<feature type="chain" id="PRO_5047147868" evidence="2">
    <location>
        <begin position="22"/>
        <end position="336"/>
    </location>
</feature>
<evidence type="ECO:0000256" key="1">
    <source>
        <dbReference type="ARBA" id="ARBA00008814"/>
    </source>
</evidence>
<evidence type="ECO:0000313" key="5">
    <source>
        <dbReference type="Proteomes" id="UP001597181"/>
    </source>
</evidence>
<comment type="caution">
    <text evidence="4">The sequence shown here is derived from an EMBL/GenBank/DDBJ whole genome shotgun (WGS) entry which is preliminary data.</text>
</comment>
<comment type="similarity">
    <text evidence="1">Belongs to the bacterial solute-binding protein 8 family.</text>
</comment>
<keyword evidence="5" id="KW-1185">Reference proteome</keyword>
<dbReference type="Proteomes" id="UP001597181">
    <property type="component" value="Unassembled WGS sequence"/>
</dbReference>
<organism evidence="4 5">
    <name type="scientific">Leucobacter albus</name>
    <dbReference type="NCBI Taxonomy" id="272210"/>
    <lineage>
        <taxon>Bacteria</taxon>
        <taxon>Bacillati</taxon>
        <taxon>Actinomycetota</taxon>
        <taxon>Actinomycetes</taxon>
        <taxon>Micrococcales</taxon>
        <taxon>Microbacteriaceae</taxon>
        <taxon>Leucobacter</taxon>
    </lineage>
</organism>
<name>A0ABW3TT43_9MICO</name>
<gene>
    <name evidence="4" type="ORF">ACFQ3U_11705</name>
</gene>
<dbReference type="PANTHER" id="PTHR30535:SF34">
    <property type="entry name" value="MOLYBDATE-BINDING PROTEIN MOLA"/>
    <property type="match status" value="1"/>
</dbReference>
<dbReference type="PROSITE" id="PS51257">
    <property type="entry name" value="PROKAR_LIPOPROTEIN"/>
    <property type="match status" value="1"/>
</dbReference>
<feature type="domain" description="Fe/B12 periplasmic-binding" evidence="3">
    <location>
        <begin position="68"/>
        <end position="336"/>
    </location>
</feature>
<keyword evidence="2" id="KW-0732">Signal</keyword>
<dbReference type="InterPro" id="IPR050902">
    <property type="entry name" value="ABC_Transporter_SBP"/>
</dbReference>
<dbReference type="EMBL" id="JBHTLY010000005">
    <property type="protein sequence ID" value="MFD1202557.1"/>
    <property type="molecule type" value="Genomic_DNA"/>
</dbReference>
<evidence type="ECO:0000259" key="3">
    <source>
        <dbReference type="PROSITE" id="PS50983"/>
    </source>
</evidence>
<evidence type="ECO:0000313" key="4">
    <source>
        <dbReference type="EMBL" id="MFD1202557.1"/>
    </source>
</evidence>
<sequence>MSFKTAVAAGAVAALSLVALAGCSPAASPEPAAAPAKTAEADFPRTVEIPAGRGGEARSLTVAAEPQAIAALDYESAEVLAELGLADRLVLVPEAVLNPALGGHVDEMEQVPATFPVAMNLDTETVISTGPDLVVMSPRHGAEDTIGAVLEQAGLTTLQLPSSWTDPAMLTQNIALIGETTGTEPAAAALVSEIESGLADNAASTAGADTSDAPRVLVLTNQAGRPFATAGSAFPLHLLNLAGAVSVSDELGMTATGPISAEQIVQAAPDGIVLIDMNGTGDRMYAELLANPAVATVPAAADDKLLRVSGRDVQALGLAATGPGLAELTQWVATLQ</sequence>
<dbReference type="Gene3D" id="3.40.50.1980">
    <property type="entry name" value="Nitrogenase molybdenum iron protein domain"/>
    <property type="match status" value="2"/>
</dbReference>
<reference evidence="5" key="1">
    <citation type="journal article" date="2019" name="Int. J. Syst. Evol. Microbiol.">
        <title>The Global Catalogue of Microorganisms (GCM) 10K type strain sequencing project: providing services to taxonomists for standard genome sequencing and annotation.</title>
        <authorList>
            <consortium name="The Broad Institute Genomics Platform"/>
            <consortium name="The Broad Institute Genome Sequencing Center for Infectious Disease"/>
            <person name="Wu L."/>
            <person name="Ma J."/>
        </authorList>
    </citation>
    <scope>NUCLEOTIDE SEQUENCE [LARGE SCALE GENOMIC DNA]</scope>
    <source>
        <strain evidence="5">CCUG 50213</strain>
    </source>
</reference>
<dbReference type="PANTHER" id="PTHR30535">
    <property type="entry name" value="VITAMIN B12-BINDING PROTEIN"/>
    <property type="match status" value="1"/>
</dbReference>
<dbReference type="InterPro" id="IPR002491">
    <property type="entry name" value="ABC_transptr_periplasmic_BD"/>
</dbReference>
<dbReference type="Pfam" id="PF01497">
    <property type="entry name" value="Peripla_BP_2"/>
    <property type="match status" value="1"/>
</dbReference>
<evidence type="ECO:0000256" key="2">
    <source>
        <dbReference type="SAM" id="SignalP"/>
    </source>
</evidence>